<dbReference type="PATRIC" id="fig|1206767.3.peg.1030"/>
<dbReference type="Gene3D" id="3.90.960.10">
    <property type="entry name" value="YbaK/aminoacyl-tRNA synthetase-associated domain"/>
    <property type="match status" value="1"/>
</dbReference>
<name>K6GTG0_9BACT</name>
<accession>K6GTG0</accession>
<protein>
    <recommendedName>
        <fullName evidence="1">YbaK/aminoacyl-tRNA synthetase-associated domain-containing protein</fullName>
    </recommendedName>
</protein>
<dbReference type="InterPro" id="IPR036754">
    <property type="entry name" value="YbaK/aa-tRNA-synt-asso_dom_sf"/>
</dbReference>
<organism evidence="2 3">
    <name type="scientific">Solidesulfovibrio magneticus str. Maddingley MBC34</name>
    <dbReference type="NCBI Taxonomy" id="1206767"/>
    <lineage>
        <taxon>Bacteria</taxon>
        <taxon>Pseudomonadati</taxon>
        <taxon>Thermodesulfobacteriota</taxon>
        <taxon>Desulfovibrionia</taxon>
        <taxon>Desulfovibrionales</taxon>
        <taxon>Desulfovibrionaceae</taxon>
        <taxon>Solidesulfovibrio</taxon>
    </lineage>
</organism>
<gene>
    <name evidence="2" type="ORF">B193_1064</name>
</gene>
<dbReference type="Proteomes" id="UP000006272">
    <property type="component" value="Unassembled WGS sequence"/>
</dbReference>
<evidence type="ECO:0000259" key="1">
    <source>
        <dbReference type="Pfam" id="PF04073"/>
    </source>
</evidence>
<evidence type="ECO:0000313" key="3">
    <source>
        <dbReference type="Proteomes" id="UP000006272"/>
    </source>
</evidence>
<sequence length="196" mass="20534">MAGPRKESWRKFLLPPTQRGTTQAMTHAPRTDPSQDVFHHLAARIAQSGLPHVVHVHAPTRTVAEAEANLDFDTSRIVKTIAFALRGGGLVLAALRGARRVAYPALAGLLGVGRRDLSALSPDEVLARLGVAPGSVSPLLAQGRGKLLVDADVLTIRPTVYCGLGRSDRTLEIAPGDLVAAAGGMGEVVVGEFSKG</sequence>
<dbReference type="InterPro" id="IPR007214">
    <property type="entry name" value="YbaK/aa-tRNA-synth-assoc-dom"/>
</dbReference>
<comment type="caution">
    <text evidence="2">The sequence shown here is derived from an EMBL/GenBank/DDBJ whole genome shotgun (WGS) entry which is preliminary data.</text>
</comment>
<evidence type="ECO:0000313" key="2">
    <source>
        <dbReference type="EMBL" id="EKO40210.1"/>
    </source>
</evidence>
<dbReference type="EMBL" id="ALAO01000086">
    <property type="protein sequence ID" value="EKO40210.1"/>
    <property type="molecule type" value="Genomic_DNA"/>
</dbReference>
<dbReference type="GO" id="GO:0002161">
    <property type="term" value="F:aminoacyl-tRNA deacylase activity"/>
    <property type="evidence" value="ECO:0007669"/>
    <property type="project" value="InterPro"/>
</dbReference>
<dbReference type="CDD" id="cd04332">
    <property type="entry name" value="YbaK_like"/>
    <property type="match status" value="1"/>
</dbReference>
<feature type="domain" description="YbaK/aminoacyl-tRNA synthetase-associated" evidence="1">
    <location>
        <begin position="57"/>
        <end position="179"/>
    </location>
</feature>
<dbReference type="Pfam" id="PF04073">
    <property type="entry name" value="tRNA_edit"/>
    <property type="match status" value="1"/>
</dbReference>
<dbReference type="AlphaFoldDB" id="K6GTG0"/>
<dbReference type="SUPFAM" id="SSF55826">
    <property type="entry name" value="YbaK/ProRS associated domain"/>
    <property type="match status" value="1"/>
</dbReference>
<proteinExistence type="predicted"/>
<reference evidence="2 3" key="1">
    <citation type="submission" date="2012-07" db="EMBL/GenBank/DDBJ databases">
        <title>Draft genome sequence of Desulfovibrio magneticus str. Maddingley MBC34 obtained from a metagenomic sequence of a methanogenic enrichment isolated from coal-seam formation water in Victoria, Australia.</title>
        <authorList>
            <person name="Greenfield P."/>
            <person name="Hendry P."/>
            <person name="Li D."/>
            <person name="Rosewarne C.P."/>
            <person name="Tran-Dinh N."/>
            <person name="Elbourne L.D.H."/>
            <person name="Paulsen I.T."/>
            <person name="Midgley D.J."/>
        </authorList>
    </citation>
    <scope>NUCLEOTIDE SEQUENCE [LARGE SCALE GENOMIC DNA]</scope>
    <source>
        <strain evidence="3">Maddingley MBC34</strain>
    </source>
</reference>